<dbReference type="SUPFAM" id="SSF46689">
    <property type="entry name" value="Homeodomain-like"/>
    <property type="match status" value="1"/>
</dbReference>
<evidence type="ECO:0000256" key="3">
    <source>
        <dbReference type="ARBA" id="ARBA00023159"/>
    </source>
</evidence>
<dbReference type="NCBIfam" id="TIGR02297">
    <property type="entry name" value="HpaA"/>
    <property type="match status" value="1"/>
</dbReference>
<dbReference type="SMART" id="SM00342">
    <property type="entry name" value="HTH_ARAC"/>
    <property type="match status" value="1"/>
</dbReference>
<dbReference type="InterPro" id="IPR020449">
    <property type="entry name" value="Tscrpt_reg_AraC-type_HTH"/>
</dbReference>
<dbReference type="PANTHER" id="PTHR43280:SF19">
    <property type="entry name" value="4-HYDROXYPHENYLACETATE CATABOLISM PROTEIN"/>
    <property type="match status" value="1"/>
</dbReference>
<dbReference type="PRINTS" id="PR00032">
    <property type="entry name" value="HTHARAC"/>
</dbReference>
<dbReference type="InterPro" id="IPR009057">
    <property type="entry name" value="Homeodomain-like_sf"/>
</dbReference>
<dbReference type="Pfam" id="PF12833">
    <property type="entry name" value="HTH_18"/>
    <property type="match status" value="1"/>
</dbReference>
<dbReference type="InterPro" id="IPR014710">
    <property type="entry name" value="RmlC-like_jellyroll"/>
</dbReference>
<evidence type="ECO:0000313" key="6">
    <source>
        <dbReference type="EMBL" id="SUB34719.1"/>
    </source>
</evidence>
<proteinExistence type="predicted"/>
<evidence type="ECO:0000256" key="2">
    <source>
        <dbReference type="ARBA" id="ARBA00023125"/>
    </source>
</evidence>
<dbReference type="OrthoDB" id="9803764at2"/>
<dbReference type="Gene3D" id="2.60.120.10">
    <property type="entry name" value="Jelly Rolls"/>
    <property type="match status" value="1"/>
</dbReference>
<reference evidence="6 7" key="1">
    <citation type="submission" date="2018-06" db="EMBL/GenBank/DDBJ databases">
        <authorList>
            <consortium name="Pathogen Informatics"/>
            <person name="Doyle S."/>
        </authorList>
    </citation>
    <scope>NUCLEOTIDE SEQUENCE [LARGE SCALE GENOMIC DNA]</scope>
    <source>
        <strain evidence="6 7">NCTC10699</strain>
    </source>
</reference>
<name>A0A379B8W1_9PAST</name>
<dbReference type="PANTHER" id="PTHR43280">
    <property type="entry name" value="ARAC-FAMILY TRANSCRIPTIONAL REGULATOR"/>
    <property type="match status" value="1"/>
</dbReference>
<dbReference type="AlphaFoldDB" id="A0A379B8W1"/>
<dbReference type="Proteomes" id="UP000254280">
    <property type="component" value="Unassembled WGS sequence"/>
</dbReference>
<keyword evidence="4" id="KW-0804">Transcription</keyword>
<dbReference type="GO" id="GO:0043565">
    <property type="term" value="F:sequence-specific DNA binding"/>
    <property type="evidence" value="ECO:0007669"/>
    <property type="project" value="InterPro"/>
</dbReference>
<feature type="domain" description="HTH araC/xylS-type" evidence="5">
    <location>
        <begin position="196"/>
        <end position="294"/>
    </location>
</feature>
<evidence type="ECO:0000256" key="4">
    <source>
        <dbReference type="ARBA" id="ARBA00023163"/>
    </source>
</evidence>
<dbReference type="PROSITE" id="PS01124">
    <property type="entry name" value="HTH_ARAC_FAMILY_2"/>
    <property type="match status" value="1"/>
</dbReference>
<sequence length="297" mass="35310">MNCDMTTVSNVNIEETYGPADENSIVHYETFDNLAKFYGRISPVHFHDRFYQIHYLTVGEIFLQLDGQEHYLKAPCFIFTPPSIPHGFYSDEHTHGYVLTIPQEFIWQLLTSLKRDINYFYPFCVELSPEYQEDDESICLFENFFTILAKEYAKVSAEKPSAMRLYAKIILLEVYRLSKTHQIQYVPSSHELRLFNQFNLLVEDNYKNNWKIKDYLDKLCISESRLNSLCQRFSSVSPKRLVIERLLQEAKRKLRFTQDSVHEIAYQLGFKDPAYFSRFFQKETSFSPKQFRDQDHI</sequence>
<gene>
    <name evidence="6" type="primary">hpaA_2</name>
    <name evidence="6" type="ORF">NCTC10699_02401</name>
</gene>
<dbReference type="InterPro" id="IPR037923">
    <property type="entry name" value="HTH-like"/>
</dbReference>
<dbReference type="SUPFAM" id="SSF51215">
    <property type="entry name" value="Regulatory protein AraC"/>
    <property type="match status" value="1"/>
</dbReference>
<keyword evidence="1" id="KW-0805">Transcription regulation</keyword>
<dbReference type="GO" id="GO:0003700">
    <property type="term" value="F:DNA-binding transcription factor activity"/>
    <property type="evidence" value="ECO:0007669"/>
    <property type="project" value="InterPro"/>
</dbReference>
<dbReference type="EMBL" id="UGSS01000002">
    <property type="protein sequence ID" value="SUB34719.1"/>
    <property type="molecule type" value="Genomic_DNA"/>
</dbReference>
<keyword evidence="7" id="KW-1185">Reference proteome</keyword>
<evidence type="ECO:0000259" key="5">
    <source>
        <dbReference type="PROSITE" id="PS01124"/>
    </source>
</evidence>
<evidence type="ECO:0000256" key="1">
    <source>
        <dbReference type="ARBA" id="ARBA00023015"/>
    </source>
</evidence>
<dbReference type="Pfam" id="PF02311">
    <property type="entry name" value="AraC_binding"/>
    <property type="match status" value="1"/>
</dbReference>
<protein>
    <submittedName>
        <fullName evidence="6">Protein HpaA</fullName>
    </submittedName>
</protein>
<evidence type="ECO:0000313" key="7">
    <source>
        <dbReference type="Proteomes" id="UP000254280"/>
    </source>
</evidence>
<accession>A0A379B8W1</accession>
<dbReference type="InterPro" id="IPR018060">
    <property type="entry name" value="HTH_AraC"/>
</dbReference>
<keyword evidence="3" id="KW-0010">Activator</keyword>
<keyword evidence="2" id="KW-0238">DNA-binding</keyword>
<dbReference type="InterPro" id="IPR011983">
    <property type="entry name" value="HpaA_TReg"/>
</dbReference>
<dbReference type="InterPro" id="IPR003313">
    <property type="entry name" value="AraC-bd"/>
</dbReference>
<dbReference type="Gene3D" id="1.10.10.60">
    <property type="entry name" value="Homeodomain-like"/>
    <property type="match status" value="1"/>
</dbReference>
<organism evidence="6 7">
    <name type="scientific">[Pasteurella] mairii</name>
    <dbReference type="NCBI Taxonomy" id="757"/>
    <lineage>
        <taxon>Bacteria</taxon>
        <taxon>Pseudomonadati</taxon>
        <taxon>Pseudomonadota</taxon>
        <taxon>Gammaproteobacteria</taxon>
        <taxon>Pasteurellales</taxon>
        <taxon>Pasteurellaceae</taxon>
    </lineage>
</organism>